<dbReference type="GO" id="GO:0004497">
    <property type="term" value="F:monooxygenase activity"/>
    <property type="evidence" value="ECO:0007669"/>
    <property type="project" value="InterPro"/>
</dbReference>
<dbReference type="SUPFAM" id="SSF48264">
    <property type="entry name" value="Cytochrome P450"/>
    <property type="match status" value="1"/>
</dbReference>
<dbReference type="EMBL" id="CP099418">
    <property type="protein sequence ID" value="USW47364.1"/>
    <property type="molecule type" value="Genomic_DNA"/>
</dbReference>
<evidence type="ECO:0000256" key="3">
    <source>
        <dbReference type="ARBA" id="ARBA00022723"/>
    </source>
</evidence>
<dbReference type="GO" id="GO:0006631">
    <property type="term" value="P:fatty acid metabolic process"/>
    <property type="evidence" value="ECO:0007669"/>
    <property type="project" value="UniProtKB-ARBA"/>
</dbReference>
<keyword evidence="8" id="KW-0575">Peroxidase</keyword>
<keyword evidence="9" id="KW-1185">Reference proteome</keyword>
<dbReference type="CDD" id="cd09817">
    <property type="entry name" value="linoleate_diol_synthase_like"/>
    <property type="match status" value="1"/>
</dbReference>
<proteinExistence type="predicted"/>
<dbReference type="PRINTS" id="PR00457">
    <property type="entry name" value="ANPEROXIDASE"/>
</dbReference>
<organism evidence="8 9">
    <name type="scientific">Septoria linicola</name>
    <dbReference type="NCBI Taxonomy" id="215465"/>
    <lineage>
        <taxon>Eukaryota</taxon>
        <taxon>Fungi</taxon>
        <taxon>Dikarya</taxon>
        <taxon>Ascomycota</taxon>
        <taxon>Pezizomycotina</taxon>
        <taxon>Dothideomycetes</taxon>
        <taxon>Dothideomycetidae</taxon>
        <taxon>Mycosphaerellales</taxon>
        <taxon>Mycosphaerellaceae</taxon>
        <taxon>Septoria</taxon>
    </lineage>
</organism>
<dbReference type="CDD" id="cd20612">
    <property type="entry name" value="CYP_LDS-like_C"/>
    <property type="match status" value="1"/>
</dbReference>
<evidence type="ECO:0000256" key="4">
    <source>
        <dbReference type="ARBA" id="ARBA00022964"/>
    </source>
</evidence>
<evidence type="ECO:0000313" key="8">
    <source>
        <dbReference type="EMBL" id="USW47364.1"/>
    </source>
</evidence>
<dbReference type="GO" id="GO:0020037">
    <property type="term" value="F:heme binding"/>
    <property type="evidence" value="ECO:0007669"/>
    <property type="project" value="InterPro"/>
</dbReference>
<dbReference type="Gene3D" id="1.10.640.10">
    <property type="entry name" value="Haem peroxidase domain superfamily, animal type"/>
    <property type="match status" value="1"/>
</dbReference>
<sequence>MPGKITRLVGTIKRKPATAPDGRDDKENGTTEKTSIMHDLTHNVNLKHAATLGQGLTTLASGEPMDDKELLLENGVAMLQSLPLNSGLSSATSDAFIKMLWHDLPHPATTVAGPTAKYRRHDGGNNNPWAPEMGKAGTPYSRTVPPMKPKGPNLPDPELVFEQLLKRKDDKFREHPSGLNRLFFSFATIVIHECFQTSRTQQWINETSSYVDLSTLYGNTGEEQKRVRTYQNGFIHNDSIASERIMLMPPGVVAVLVLFSRNHNVIARNLMSINEESKYGEWSKLKTEGNEPGCQKWQDEDIFQLARNINVGFFAQVVLKDYVAAILNTPRANSTWSLDLGGEIKAGGNRVERGTGNVVSVEFAVLYHWHAALSAADARWMEDIIKKNVPDLKSFDDLNEKHFMKVMYTEGHRLKETPPTQWTFGGLERGPDGSFSDVDLAEIIKDCVDEPAHAFGAHGTPASLKIVDVMGQLQARNVFNVCTMNEFRKYLNLKPYDSFKDWNPDKETARAAELLYGHIDNLELYPGLMAECTKPAMPGSGVCPGQTTGRGILNDAVALVRGDRYLSYDLNSSTLTNWGLGKIGVVAPGAYGGMLPQLIFTGLPASFSGTSPYALLPFYTPKAVKKILEGNGVVNQYDLKRPRSDNHVVSVQTQEACKQIFEDRDTFRVMYQAAVKNCTDGHEFMLGWDEQKKHDERSNALHKIFFEDGFEKNVTNFFTTNVAKLIKESSLKYHGSRRTIDIVRDVTNVTPILWLADRFAIPVKSEEQPRGLLSLPQLFDIYLVLFMYQSFNIIPKNEWELREGAMKGAPVLREIMTAHLKTQQGVREHIVDWLAKGSAYEVGPDADRIYKALLKTKLPLGDIVGDCIGMSAPVAGNITQQASLLIDLFLKPEYEPYKQRLVELSHKDDEASYKEFQGFIFEGMRHAGVVPGLPRVANRDVIINDGARGPVHVRAEQTVLIATSKASMDPGAFPDPEKLDPFRPLSSYILLGHGLHFCFGARLVAPALVATLKQVFKLKNIRRASGRHGHFHVVEHDIAGVPFKSYLDHNSKESPIPTTLTLEYDE</sequence>
<dbReference type="GO" id="GO:0016705">
    <property type="term" value="F:oxidoreductase activity, acting on paired donors, with incorporation or reduction of molecular oxygen"/>
    <property type="evidence" value="ECO:0007669"/>
    <property type="project" value="InterPro"/>
</dbReference>
<protein>
    <submittedName>
        <fullName evidence="8">Cytochrome P450, hem peroxidase superfamily, hem peroxidase, animal-type</fullName>
    </submittedName>
</protein>
<dbReference type="InterPro" id="IPR010255">
    <property type="entry name" value="Haem_peroxidase_sf"/>
</dbReference>
<dbReference type="SUPFAM" id="SSF48113">
    <property type="entry name" value="Heme-dependent peroxidases"/>
    <property type="match status" value="1"/>
</dbReference>
<keyword evidence="5" id="KW-0560">Oxidoreductase</keyword>
<name>A0A9Q9AGU1_9PEZI</name>
<evidence type="ECO:0000256" key="7">
    <source>
        <dbReference type="PIRSR" id="PIRSR619791-2"/>
    </source>
</evidence>
<evidence type="ECO:0000256" key="2">
    <source>
        <dbReference type="ARBA" id="ARBA00022617"/>
    </source>
</evidence>
<dbReference type="PROSITE" id="PS50292">
    <property type="entry name" value="PEROXIDASE_3"/>
    <property type="match status" value="1"/>
</dbReference>
<dbReference type="InterPro" id="IPR034812">
    <property type="entry name" value="Ppo-like_N"/>
</dbReference>
<keyword evidence="3 7" id="KW-0479">Metal-binding</keyword>
<dbReference type="GO" id="GO:0005506">
    <property type="term" value="F:iron ion binding"/>
    <property type="evidence" value="ECO:0007669"/>
    <property type="project" value="InterPro"/>
</dbReference>
<dbReference type="InterPro" id="IPR037120">
    <property type="entry name" value="Haem_peroxidase_sf_animal"/>
</dbReference>
<dbReference type="Pfam" id="PF00067">
    <property type="entry name" value="p450"/>
    <property type="match status" value="1"/>
</dbReference>
<evidence type="ECO:0000256" key="5">
    <source>
        <dbReference type="ARBA" id="ARBA00023002"/>
    </source>
</evidence>
<evidence type="ECO:0000256" key="6">
    <source>
        <dbReference type="ARBA" id="ARBA00023004"/>
    </source>
</evidence>
<dbReference type="InterPro" id="IPR019791">
    <property type="entry name" value="Haem_peroxidase_animal"/>
</dbReference>
<dbReference type="GO" id="GO:0006979">
    <property type="term" value="P:response to oxidative stress"/>
    <property type="evidence" value="ECO:0007669"/>
    <property type="project" value="InterPro"/>
</dbReference>
<dbReference type="InterPro" id="IPR050783">
    <property type="entry name" value="Oxylipin_biosynth_metab"/>
</dbReference>
<dbReference type="AlphaFoldDB" id="A0A9Q9AGU1"/>
<feature type="binding site" description="axial binding residue" evidence="7">
    <location>
        <position position="370"/>
    </location>
    <ligand>
        <name>heme b</name>
        <dbReference type="ChEBI" id="CHEBI:60344"/>
    </ligand>
    <ligandPart>
        <name>Fe</name>
        <dbReference type="ChEBI" id="CHEBI:18248"/>
    </ligandPart>
</feature>
<keyword evidence="6 7" id="KW-0408">Iron</keyword>
<dbReference type="InterPro" id="IPR036396">
    <property type="entry name" value="Cyt_P450_sf"/>
</dbReference>
<dbReference type="GO" id="GO:0051213">
    <property type="term" value="F:dioxygenase activity"/>
    <property type="evidence" value="ECO:0007669"/>
    <property type="project" value="UniProtKB-KW"/>
</dbReference>
<comment type="subunit">
    <text evidence="1">Homotetramer.</text>
</comment>
<gene>
    <name evidence="8" type="ORF">Slin15195_G006830</name>
</gene>
<evidence type="ECO:0000256" key="1">
    <source>
        <dbReference type="ARBA" id="ARBA00011881"/>
    </source>
</evidence>
<evidence type="ECO:0000313" key="9">
    <source>
        <dbReference type="Proteomes" id="UP001056384"/>
    </source>
</evidence>
<keyword evidence="2 7" id="KW-0349">Heme</keyword>
<dbReference type="PANTHER" id="PTHR11903:SF37">
    <property type="entry name" value="PSI-PRODUCING OXYGENASE A"/>
    <property type="match status" value="1"/>
</dbReference>
<dbReference type="PANTHER" id="PTHR11903">
    <property type="entry name" value="PROSTAGLANDIN G/H SYNTHASE"/>
    <property type="match status" value="1"/>
</dbReference>
<dbReference type="InterPro" id="IPR001128">
    <property type="entry name" value="Cyt_P450"/>
</dbReference>
<accession>A0A9Q9AGU1</accession>
<dbReference type="OrthoDB" id="823504at2759"/>
<dbReference type="Gene3D" id="1.10.630.10">
    <property type="entry name" value="Cytochrome P450"/>
    <property type="match status" value="1"/>
</dbReference>
<dbReference type="Proteomes" id="UP001056384">
    <property type="component" value="Chromosome 1"/>
</dbReference>
<keyword evidence="4" id="KW-0223">Dioxygenase</keyword>
<dbReference type="Pfam" id="PF03098">
    <property type="entry name" value="An_peroxidase"/>
    <property type="match status" value="2"/>
</dbReference>
<dbReference type="GO" id="GO:0004601">
    <property type="term" value="F:peroxidase activity"/>
    <property type="evidence" value="ECO:0007669"/>
    <property type="project" value="UniProtKB-KW"/>
</dbReference>
<reference evidence="8" key="1">
    <citation type="submission" date="2022-06" db="EMBL/GenBank/DDBJ databases">
        <title>Complete genome sequences of two strains of the flax pathogen Septoria linicola.</title>
        <authorList>
            <person name="Lapalu N."/>
            <person name="Simon A."/>
            <person name="Demenou B."/>
            <person name="Paumier D."/>
            <person name="Guillot M.-P."/>
            <person name="Gout L."/>
            <person name="Valade R."/>
        </authorList>
    </citation>
    <scope>NUCLEOTIDE SEQUENCE</scope>
    <source>
        <strain evidence="8">SE15195</strain>
    </source>
</reference>